<keyword evidence="8 14" id="KW-0675">Receptor</keyword>
<dbReference type="GO" id="GO:0009279">
    <property type="term" value="C:cell outer membrane"/>
    <property type="evidence" value="ECO:0007669"/>
    <property type="project" value="UniProtKB-SubCell"/>
</dbReference>
<keyword evidence="2 10" id="KW-0813">Transport</keyword>
<dbReference type="GO" id="GO:0044718">
    <property type="term" value="P:siderophore transmembrane transport"/>
    <property type="evidence" value="ECO:0007669"/>
    <property type="project" value="TreeGrafter"/>
</dbReference>
<dbReference type="Gene3D" id="2.40.170.20">
    <property type="entry name" value="TonB-dependent receptor, beta-barrel domain"/>
    <property type="match status" value="1"/>
</dbReference>
<evidence type="ECO:0000256" key="6">
    <source>
        <dbReference type="ARBA" id="ARBA00023077"/>
    </source>
</evidence>
<keyword evidence="7 10" id="KW-0472">Membrane</keyword>
<dbReference type="InterPro" id="IPR012910">
    <property type="entry name" value="Plug_dom"/>
</dbReference>
<accession>A0A1C0ACJ8</accession>
<dbReference type="InterPro" id="IPR039426">
    <property type="entry name" value="TonB-dep_rcpt-like"/>
</dbReference>
<evidence type="ECO:0000256" key="8">
    <source>
        <dbReference type="ARBA" id="ARBA00023170"/>
    </source>
</evidence>
<evidence type="ECO:0000259" key="13">
    <source>
        <dbReference type="Pfam" id="PF07715"/>
    </source>
</evidence>
<feature type="domain" description="TonB-dependent receptor plug" evidence="13">
    <location>
        <begin position="46"/>
        <end position="152"/>
    </location>
</feature>
<evidence type="ECO:0000256" key="2">
    <source>
        <dbReference type="ARBA" id="ARBA00022448"/>
    </source>
</evidence>
<comment type="caution">
    <text evidence="14">The sequence shown here is derived from an EMBL/GenBank/DDBJ whole genome shotgun (WGS) entry which is preliminary data.</text>
</comment>
<keyword evidence="15" id="KW-1185">Reference proteome</keyword>
<dbReference type="OrthoDB" id="337377at2"/>
<evidence type="ECO:0000256" key="9">
    <source>
        <dbReference type="ARBA" id="ARBA00023237"/>
    </source>
</evidence>
<keyword evidence="5" id="KW-0732">Signal</keyword>
<comment type="subcellular location">
    <subcellularLocation>
        <location evidence="1 10">Cell outer membrane</location>
        <topology evidence="1 10">Multi-pass membrane protein</topology>
    </subcellularLocation>
</comment>
<gene>
    <name evidence="14" type="ORF">U472_02650</name>
</gene>
<evidence type="ECO:0000313" key="14">
    <source>
        <dbReference type="EMBL" id="OCL28110.1"/>
    </source>
</evidence>
<dbReference type="AlphaFoldDB" id="A0A1C0ACJ8"/>
<dbReference type="PANTHER" id="PTHR30069:SF29">
    <property type="entry name" value="HEMOGLOBIN AND HEMOGLOBIN-HAPTOGLOBIN-BINDING PROTEIN 1-RELATED"/>
    <property type="match status" value="1"/>
</dbReference>
<evidence type="ECO:0000256" key="5">
    <source>
        <dbReference type="ARBA" id="ARBA00022729"/>
    </source>
</evidence>
<dbReference type="PANTHER" id="PTHR30069">
    <property type="entry name" value="TONB-DEPENDENT OUTER MEMBRANE RECEPTOR"/>
    <property type="match status" value="1"/>
</dbReference>
<keyword evidence="9 10" id="KW-0998">Cell outer membrane</keyword>
<reference evidence="14 15" key="2">
    <citation type="submission" date="2016-08" db="EMBL/GenBank/DDBJ databases">
        <title>Orenia metallireducens sp. nov. strain Z6, a Novel Metal-reducing Firmicute from the Deep Subsurface.</title>
        <authorList>
            <person name="Maxim B.I."/>
            <person name="Kenneth K."/>
            <person name="Flynn T.M."/>
            <person name="Oloughlin E.J."/>
            <person name="Locke R.A."/>
            <person name="Weber J.R."/>
            <person name="Egan S.M."/>
            <person name="Mackie R.I."/>
            <person name="Cann I.K."/>
        </authorList>
    </citation>
    <scope>NUCLEOTIDE SEQUENCE [LARGE SCALE GENOMIC DNA]</scope>
    <source>
        <strain evidence="14 15">Z6</strain>
    </source>
</reference>
<evidence type="ECO:0000256" key="10">
    <source>
        <dbReference type="PROSITE-ProRule" id="PRU01360"/>
    </source>
</evidence>
<dbReference type="PROSITE" id="PS52016">
    <property type="entry name" value="TONB_DEPENDENT_REC_3"/>
    <property type="match status" value="1"/>
</dbReference>
<dbReference type="RefSeq" id="WP_068715228.1">
    <property type="nucleotide sequence ID" value="NZ_LWDV01000006.1"/>
</dbReference>
<evidence type="ECO:0000256" key="4">
    <source>
        <dbReference type="ARBA" id="ARBA00022692"/>
    </source>
</evidence>
<dbReference type="CDD" id="cd01347">
    <property type="entry name" value="ligand_gated_channel"/>
    <property type="match status" value="1"/>
</dbReference>
<dbReference type="InterPro" id="IPR000531">
    <property type="entry name" value="Beta-barrel_TonB"/>
</dbReference>
<feature type="domain" description="TonB-dependent receptor-like beta-barrel" evidence="12">
    <location>
        <begin position="170"/>
        <end position="580"/>
    </location>
</feature>
<dbReference type="Pfam" id="PF00593">
    <property type="entry name" value="TonB_dep_Rec_b-barrel"/>
    <property type="match status" value="1"/>
</dbReference>
<dbReference type="Pfam" id="PF07715">
    <property type="entry name" value="Plug"/>
    <property type="match status" value="1"/>
</dbReference>
<evidence type="ECO:0000259" key="12">
    <source>
        <dbReference type="Pfam" id="PF00593"/>
    </source>
</evidence>
<dbReference type="Proteomes" id="UP000093514">
    <property type="component" value="Unassembled WGS sequence"/>
</dbReference>
<evidence type="ECO:0000313" key="15">
    <source>
        <dbReference type="Proteomes" id="UP000093514"/>
    </source>
</evidence>
<keyword evidence="6 11" id="KW-0798">TonB box</keyword>
<dbReference type="Gene3D" id="2.170.130.10">
    <property type="entry name" value="TonB-dependent receptor, plug domain"/>
    <property type="match status" value="1"/>
</dbReference>
<dbReference type="InterPro" id="IPR036942">
    <property type="entry name" value="Beta-barrel_TonB_sf"/>
</dbReference>
<proteinExistence type="inferred from homology"/>
<keyword evidence="3 10" id="KW-1134">Transmembrane beta strand</keyword>
<dbReference type="SUPFAM" id="SSF56935">
    <property type="entry name" value="Porins"/>
    <property type="match status" value="1"/>
</dbReference>
<organism evidence="14 15">
    <name type="scientific">Orenia metallireducens</name>
    <dbReference type="NCBI Taxonomy" id="1413210"/>
    <lineage>
        <taxon>Bacteria</taxon>
        <taxon>Bacillati</taxon>
        <taxon>Bacillota</taxon>
        <taxon>Clostridia</taxon>
        <taxon>Halanaerobiales</taxon>
        <taxon>Halobacteroidaceae</taxon>
        <taxon>Orenia</taxon>
    </lineage>
</organism>
<name>A0A1C0ACJ8_9FIRM</name>
<reference evidence="15" key="1">
    <citation type="submission" date="2016-07" db="EMBL/GenBank/DDBJ databases">
        <authorList>
            <person name="Florea S."/>
            <person name="Webb J.S."/>
            <person name="Jaromczyk J."/>
            <person name="Schardl C.L."/>
        </authorList>
    </citation>
    <scope>NUCLEOTIDE SEQUENCE [LARGE SCALE GENOMIC DNA]</scope>
    <source>
        <strain evidence="15">Z6</strain>
    </source>
</reference>
<evidence type="ECO:0000256" key="3">
    <source>
        <dbReference type="ARBA" id="ARBA00022452"/>
    </source>
</evidence>
<comment type="similarity">
    <text evidence="10 11">Belongs to the TonB-dependent receptor family.</text>
</comment>
<keyword evidence="4 10" id="KW-0812">Transmembrane</keyword>
<evidence type="ECO:0000256" key="1">
    <source>
        <dbReference type="ARBA" id="ARBA00004571"/>
    </source>
</evidence>
<dbReference type="EMBL" id="LWDV01000006">
    <property type="protein sequence ID" value="OCL28110.1"/>
    <property type="molecule type" value="Genomic_DNA"/>
</dbReference>
<protein>
    <submittedName>
        <fullName evidence="14">TonB-dependent receptor</fullName>
    </submittedName>
</protein>
<dbReference type="InterPro" id="IPR037066">
    <property type="entry name" value="Plug_dom_sf"/>
</dbReference>
<sequence length="606" mass="68756">MKKFLLSIVFLLVFNLLGFNVMAEETEISFTLDEIVVTASKYEENLSEAPVSVEVIDEDEIEQKNGENVADLLRDVAGVNIKDNGTIAGSKTISIRGSSSKQVLILIDGIEINNHQSGNFDLGQLSIEQIERIEVVRGGASALYGANAVGGVVNIITKSGSQEPETITKLGYGSFDTQTYDLIHRGQSGRLNYNISVSKKTSDGHRENSTLDQESIFTKFNYNLNEYSDLLLFLQYIDSDKGVPGSKTYPSFTAYQDDEDMNFNLQWDRKTENKDSKVAFYYTDHERIYDDSKWSTHSEHEVDKIGIDFNQAIYYNFHKISYGGELVRENVESTDIKAGEQDSLNKALFIQDEWKLIQPLKIIVSGRYDNHEEYDAEFSPRLGTVYTINSKLNLHASVGKAYRAPTFDELYGSYPDSLWAWYGNPDLNPETSKNYEVGMKYLDTSAKVELNLFKRDVEDMINGNYFDGDKGYSTAVNIDSAEISGVEVILVKYLTKKTSTDLNYTYLDARDKETDERLTYRDYHNLNLGLNYNTEEISGSLNGKLVAGRSDDLPSYFIVDAKLNKKIKKDIELSLELNNLFDKEYQINNGYPMPERNYILKVSTKF</sequence>
<dbReference type="GO" id="GO:0015344">
    <property type="term" value="F:siderophore uptake transmembrane transporter activity"/>
    <property type="evidence" value="ECO:0007669"/>
    <property type="project" value="TreeGrafter"/>
</dbReference>
<evidence type="ECO:0000256" key="7">
    <source>
        <dbReference type="ARBA" id="ARBA00023136"/>
    </source>
</evidence>
<evidence type="ECO:0000256" key="11">
    <source>
        <dbReference type="RuleBase" id="RU003357"/>
    </source>
</evidence>